<evidence type="ECO:0000313" key="2">
    <source>
        <dbReference type="EMBL" id="WAT01328.1"/>
    </source>
</evidence>
<dbReference type="EMBL" id="CP114058">
    <property type="protein sequence ID" value="WAT01328.1"/>
    <property type="molecule type" value="Genomic_DNA"/>
</dbReference>
<dbReference type="Proteomes" id="UP001164712">
    <property type="component" value="Chromosome"/>
</dbReference>
<proteinExistence type="predicted"/>
<accession>A0ABY7HQ09</accession>
<dbReference type="Pfam" id="PF02627">
    <property type="entry name" value="CMD"/>
    <property type="match status" value="1"/>
</dbReference>
<dbReference type="SUPFAM" id="SSF69118">
    <property type="entry name" value="AhpD-like"/>
    <property type="match status" value="1"/>
</dbReference>
<evidence type="ECO:0000259" key="1">
    <source>
        <dbReference type="Pfam" id="PF02627"/>
    </source>
</evidence>
<evidence type="ECO:0000313" key="3">
    <source>
        <dbReference type="Proteomes" id="UP001164712"/>
    </source>
</evidence>
<reference evidence="2" key="1">
    <citation type="submission" date="2022-12" db="EMBL/GenBank/DDBJ databases">
        <title>Complete genome sequence of an Australian strain of Rouxiella badensis DAR84756 and resolution of the R. badensis DSM100043 and R. chamberiensis DSM28324 genomes.</title>
        <authorList>
            <person name="Paul S."/>
            <person name="Anderson P.J."/>
            <person name="Maynard G."/>
            <person name="Dyall-Smith M."/>
            <person name="Kudinha T."/>
        </authorList>
    </citation>
    <scope>NUCLEOTIDE SEQUENCE</scope>
    <source>
        <strain evidence="2">DSM 28324</strain>
    </source>
</reference>
<sequence>MSQRLNYFGTSAELAKKYIDFNNAVSKSTAKEFKLLVTIRASQINGCGFCLDMHVKEARIAGERDLRVHHIAIWHESTLFTPRECAALLWTEALTTLPAHGVSDETYQRVRAHLSEQEISDLSFLIMAINGWNRINVAFRMTPGSADAAYGLDKADLN</sequence>
<name>A0ABY7HQ09_9GAMM</name>
<keyword evidence="3" id="KW-1185">Reference proteome</keyword>
<dbReference type="PANTHER" id="PTHR34846">
    <property type="entry name" value="4-CARBOXYMUCONOLACTONE DECARBOXYLASE FAMILY PROTEIN (AFU_ORTHOLOGUE AFUA_6G11590)"/>
    <property type="match status" value="1"/>
</dbReference>
<protein>
    <submittedName>
        <fullName evidence="2">Carboxymuconolactone decarboxylase family protein</fullName>
    </submittedName>
</protein>
<organism evidence="2 3">
    <name type="scientific">Rouxiella chamberiensis</name>
    <dbReference type="NCBI Taxonomy" id="1513468"/>
    <lineage>
        <taxon>Bacteria</taxon>
        <taxon>Pseudomonadati</taxon>
        <taxon>Pseudomonadota</taxon>
        <taxon>Gammaproteobacteria</taxon>
        <taxon>Enterobacterales</taxon>
        <taxon>Yersiniaceae</taxon>
        <taxon>Rouxiella</taxon>
    </lineage>
</organism>
<dbReference type="PANTHER" id="PTHR34846:SF10">
    <property type="entry name" value="CYTOPLASMIC PROTEIN"/>
    <property type="match status" value="1"/>
</dbReference>
<dbReference type="NCBIfam" id="TIGR00778">
    <property type="entry name" value="ahpD_dom"/>
    <property type="match status" value="1"/>
</dbReference>
<dbReference type="RefSeq" id="WP_045049343.1">
    <property type="nucleotide sequence ID" value="NZ_CP114058.1"/>
</dbReference>
<dbReference type="InterPro" id="IPR004675">
    <property type="entry name" value="AhpD_core"/>
</dbReference>
<dbReference type="InterPro" id="IPR003779">
    <property type="entry name" value="CMD-like"/>
</dbReference>
<dbReference type="InterPro" id="IPR029032">
    <property type="entry name" value="AhpD-like"/>
</dbReference>
<feature type="domain" description="Carboxymuconolactone decarboxylase-like" evidence="1">
    <location>
        <begin position="13"/>
        <end position="93"/>
    </location>
</feature>
<gene>
    <name evidence="2" type="ORF">O1V66_00395</name>
</gene>
<dbReference type="Gene3D" id="1.20.1290.10">
    <property type="entry name" value="AhpD-like"/>
    <property type="match status" value="1"/>
</dbReference>